<dbReference type="Proteomes" id="UP000316621">
    <property type="component" value="Chromosome 9"/>
</dbReference>
<dbReference type="Pfam" id="PF04434">
    <property type="entry name" value="SWIM"/>
    <property type="match status" value="1"/>
</dbReference>
<evidence type="ECO:0000313" key="7">
    <source>
        <dbReference type="EMBL" id="RZC76906.1"/>
    </source>
</evidence>
<organism evidence="7 8">
    <name type="scientific">Papaver somniferum</name>
    <name type="common">Opium poppy</name>
    <dbReference type="NCBI Taxonomy" id="3469"/>
    <lineage>
        <taxon>Eukaryota</taxon>
        <taxon>Viridiplantae</taxon>
        <taxon>Streptophyta</taxon>
        <taxon>Embryophyta</taxon>
        <taxon>Tracheophyta</taxon>
        <taxon>Spermatophyta</taxon>
        <taxon>Magnoliopsida</taxon>
        <taxon>Ranunculales</taxon>
        <taxon>Papaveraceae</taxon>
        <taxon>Papaveroideae</taxon>
        <taxon>Papaver</taxon>
    </lineage>
</organism>
<dbReference type="PANTHER" id="PTHR31973">
    <property type="entry name" value="POLYPROTEIN, PUTATIVE-RELATED"/>
    <property type="match status" value="1"/>
</dbReference>
<feature type="region of interest" description="Disordered" evidence="5">
    <location>
        <begin position="104"/>
        <end position="126"/>
    </location>
</feature>
<dbReference type="Pfam" id="PF10551">
    <property type="entry name" value="MULE"/>
    <property type="match status" value="1"/>
</dbReference>
<dbReference type="EMBL" id="CM010723">
    <property type="protein sequence ID" value="RZC76906.1"/>
    <property type="molecule type" value="Genomic_DNA"/>
</dbReference>
<dbReference type="PROSITE" id="PS50966">
    <property type="entry name" value="ZF_SWIM"/>
    <property type="match status" value="1"/>
</dbReference>
<evidence type="ECO:0000256" key="4">
    <source>
        <dbReference type="PROSITE-ProRule" id="PRU00325"/>
    </source>
</evidence>
<dbReference type="SMART" id="SM00575">
    <property type="entry name" value="ZnF_PMZ"/>
    <property type="match status" value="1"/>
</dbReference>
<dbReference type="STRING" id="3469.A0A4Y7KVL5"/>
<keyword evidence="1" id="KW-0479">Metal-binding</keyword>
<sequence>MGGMEASVEVIFLFEDESLSCRVTKSTTIETLKIVVCGRWTVLNPWSVHFVLKGQCNQVYVDSDFALLAVFERFFMRGVSTFNLFCERFVCPISPMSPSPCQNPIPPSCSDKNPTTDQARGPRVVSPVSKENISRVLKLEVRNAVAMVCFENGHEPDSKKRKSEPSRYTVRCKNWKTAGCLWEFHAKSITKDNKIFECYMHLSGNEIVKDHTCGAGYRESKVCVPAKFVKQVINEQVRNYPLISPKKIISDFKTDYEINLPYQQAYNGIKLVHKDMYGDDVKAYTDLVWYVKKVEETNEGSIVDFQYDDSTEEFKRLFLAYGALIKVFEYCRAMLYLDATFLTGRFKGCLMAATAKNGNDEFYPIAYGIVSHEDGANWVWFLKNLKKVVKGRQIVFLSDQGTGLLYDVPEVFPDAYHSYWYYHMKQKIPVQGDDQLYPHVLNHWRHAVYALTEGGYNKAVKDLIDLECGHVVRWMEKQGPEHWSNAFFEGCRYGEVASSVAESVNNWVKDEKRMPVSALVNTIRMKLMEVIHKRHKISETMTSRLTPDYENKLKELTDEGNSWIVIPAGDTLFEVVADHRYAVNLEIFHCSCNRWKVYGFPCSHAIQCILLSGKQVYDFVQPYFTSSWYKTLYSFAIHPVPDSEKENESSDNVRVIPPPVKKGPGRPKTERFQPKSVKMKSEKRKIRCGNCKRLSNHNSRTCPNQEVHDFSGI</sequence>
<accession>A0A4Y7KVL5</accession>
<evidence type="ECO:0000256" key="5">
    <source>
        <dbReference type="SAM" id="MobiDB-lite"/>
    </source>
</evidence>
<protein>
    <recommendedName>
        <fullName evidence="6">SWIM-type domain-containing protein</fullName>
    </recommendedName>
</protein>
<dbReference type="InterPro" id="IPR007527">
    <property type="entry name" value="Znf_SWIM"/>
</dbReference>
<keyword evidence="3" id="KW-0862">Zinc</keyword>
<dbReference type="Gramene" id="RZC76906">
    <property type="protein sequence ID" value="RZC76906"/>
    <property type="gene ID" value="C5167_001089"/>
</dbReference>
<keyword evidence="8" id="KW-1185">Reference proteome</keyword>
<feature type="region of interest" description="Disordered" evidence="5">
    <location>
        <begin position="642"/>
        <end position="683"/>
    </location>
</feature>
<evidence type="ECO:0000259" key="6">
    <source>
        <dbReference type="PROSITE" id="PS50966"/>
    </source>
</evidence>
<dbReference type="InterPro" id="IPR006564">
    <property type="entry name" value="Znf_PMZ"/>
</dbReference>
<evidence type="ECO:0000256" key="3">
    <source>
        <dbReference type="ARBA" id="ARBA00022833"/>
    </source>
</evidence>
<proteinExistence type="predicted"/>
<feature type="domain" description="SWIM-type" evidence="6">
    <location>
        <begin position="581"/>
        <end position="613"/>
    </location>
</feature>
<gene>
    <name evidence="7" type="ORF">C5167_001089</name>
</gene>
<dbReference type="PANTHER" id="PTHR31973:SF166">
    <property type="entry name" value="OS10G0104700 PROTEIN"/>
    <property type="match status" value="1"/>
</dbReference>
<name>A0A4Y7KVL5_PAPSO</name>
<evidence type="ECO:0000256" key="1">
    <source>
        <dbReference type="ARBA" id="ARBA00022723"/>
    </source>
</evidence>
<evidence type="ECO:0000256" key="2">
    <source>
        <dbReference type="ARBA" id="ARBA00022771"/>
    </source>
</evidence>
<dbReference type="InterPro" id="IPR018289">
    <property type="entry name" value="MULE_transposase_dom"/>
</dbReference>
<dbReference type="GO" id="GO:0008270">
    <property type="term" value="F:zinc ion binding"/>
    <property type="evidence" value="ECO:0007669"/>
    <property type="project" value="UniProtKB-KW"/>
</dbReference>
<dbReference type="AlphaFoldDB" id="A0A4Y7KVL5"/>
<evidence type="ECO:0000313" key="8">
    <source>
        <dbReference type="Proteomes" id="UP000316621"/>
    </source>
</evidence>
<reference evidence="7 8" key="1">
    <citation type="journal article" date="2018" name="Science">
        <title>The opium poppy genome and morphinan production.</title>
        <authorList>
            <person name="Guo L."/>
            <person name="Winzer T."/>
            <person name="Yang X."/>
            <person name="Li Y."/>
            <person name="Ning Z."/>
            <person name="He Z."/>
            <person name="Teodor R."/>
            <person name="Lu Y."/>
            <person name="Bowser T.A."/>
            <person name="Graham I.A."/>
            <person name="Ye K."/>
        </authorList>
    </citation>
    <scope>NUCLEOTIDE SEQUENCE [LARGE SCALE GENOMIC DNA]</scope>
    <source>
        <strain evidence="8">cv. HN1</strain>
        <tissue evidence="7">Leaves</tissue>
    </source>
</reference>
<dbReference type="OMA" id="AYSELPY"/>
<keyword evidence="2 4" id="KW-0863">Zinc-finger</keyword>